<dbReference type="GO" id="GO:0000423">
    <property type="term" value="P:mitophagy"/>
    <property type="evidence" value="ECO:0007669"/>
    <property type="project" value="TreeGrafter"/>
</dbReference>
<evidence type="ECO:0000256" key="1">
    <source>
        <dbReference type="ARBA" id="ARBA00023006"/>
    </source>
</evidence>
<feature type="domain" description="Autophagy-related protein 13 N-terminal" evidence="3">
    <location>
        <begin position="100"/>
        <end position="166"/>
    </location>
</feature>
<dbReference type="GO" id="GO:0005829">
    <property type="term" value="C:cytosol"/>
    <property type="evidence" value="ECO:0007669"/>
    <property type="project" value="TreeGrafter"/>
</dbReference>
<feature type="compositionally biased region" description="Pro residues" evidence="2">
    <location>
        <begin position="226"/>
        <end position="235"/>
    </location>
</feature>
<keyword evidence="1" id="KW-0072">Autophagy</keyword>
<evidence type="ECO:0000313" key="5">
    <source>
        <dbReference type="Proteomes" id="UP000239757"/>
    </source>
</evidence>
<dbReference type="InterPro" id="IPR036570">
    <property type="entry name" value="HORMA_dom_sf"/>
</dbReference>
<gene>
    <name evidence="4" type="ORF">GOBAR_AA18615</name>
</gene>
<dbReference type="EMBL" id="KZ664995">
    <property type="protein sequence ID" value="PPS02051.1"/>
    <property type="molecule type" value="Genomic_DNA"/>
</dbReference>
<protein>
    <recommendedName>
        <fullName evidence="3">Autophagy-related protein 13 N-terminal domain-containing protein</fullName>
    </recommendedName>
</protein>
<dbReference type="PANTHER" id="PTHR13430:SF15">
    <property type="entry name" value="AUTOPHAGY-RELATED PROTEIN 13B"/>
    <property type="match status" value="1"/>
</dbReference>
<dbReference type="InterPro" id="IPR018731">
    <property type="entry name" value="Atg13_N"/>
</dbReference>
<feature type="domain" description="Autophagy-related protein 13 N-terminal" evidence="3">
    <location>
        <begin position="19"/>
        <end position="96"/>
    </location>
</feature>
<evidence type="ECO:0000256" key="2">
    <source>
        <dbReference type="SAM" id="MobiDB-lite"/>
    </source>
</evidence>
<dbReference type="GO" id="GO:0034727">
    <property type="term" value="P:piecemeal microautophagy of the nucleus"/>
    <property type="evidence" value="ECO:0007669"/>
    <property type="project" value="TreeGrafter"/>
</dbReference>
<dbReference type="PANTHER" id="PTHR13430">
    <property type="match status" value="1"/>
</dbReference>
<dbReference type="InterPro" id="IPR040182">
    <property type="entry name" value="ATG13"/>
</dbReference>
<evidence type="ECO:0000259" key="3">
    <source>
        <dbReference type="Pfam" id="PF10033"/>
    </source>
</evidence>
<proteinExistence type="predicted"/>
<dbReference type="GO" id="GO:0000407">
    <property type="term" value="C:phagophore assembly site"/>
    <property type="evidence" value="ECO:0007669"/>
    <property type="project" value="TreeGrafter"/>
</dbReference>
<dbReference type="Proteomes" id="UP000239757">
    <property type="component" value="Unassembled WGS sequence"/>
</dbReference>
<dbReference type="Pfam" id="PF10033">
    <property type="entry name" value="ATG13"/>
    <property type="match status" value="2"/>
</dbReference>
<dbReference type="GO" id="GO:0034497">
    <property type="term" value="P:protein localization to phagophore assembly site"/>
    <property type="evidence" value="ECO:0007669"/>
    <property type="project" value="TreeGrafter"/>
</dbReference>
<name>A0A2P5XFG6_GOSBA</name>
<sequence>MASSHSNTHTEAAKLEQIITEFFCKSLLIILESRSPYVSSRNYSGEQIMLSLPRDKWFNLALRECPSALENFDLCRQSNFESVMIDVILEQKDCSSGSRRSSCNNLSALFKKLILMLRSLYVTVRLLPVCKIFRDLNSSSQIRAFKLVPRVSSSVESFTQKDEAEILSIVYINYDYILDEVAKKYRVLPSDISLLVNSVFVEFLSPTHSESHALVSNPSSRHAPPMSLPPHPPVASLPHKKNTNFDEYWPSPKFSASPSPLPSSSPSPSPSIRIPGVHLSKDLLRFESAPVNIPVRKLADSPALSCKQNLPPSPPLKISRADISWTDNNMGPMKSGATIEKLFSFGKGDGQKYSGVNSPRISFFISSSRSIQDDFDDSEFPCPFDVEYDDMDPGKAVTVEHDASSIITSSRLVASMTTADALEELRSYKEMKNLLLSEGGKSCIPANLTVGAKHFGKGT</sequence>
<dbReference type="GO" id="GO:1990316">
    <property type="term" value="C:Atg1/ULK1 kinase complex"/>
    <property type="evidence" value="ECO:0007669"/>
    <property type="project" value="InterPro"/>
</dbReference>
<dbReference type="OrthoDB" id="70161at2759"/>
<accession>A0A2P5XFG6</accession>
<dbReference type="Gene3D" id="3.30.900.10">
    <property type="entry name" value="HORMA domain"/>
    <property type="match status" value="2"/>
</dbReference>
<feature type="region of interest" description="Disordered" evidence="2">
    <location>
        <begin position="214"/>
        <end position="242"/>
    </location>
</feature>
<dbReference type="AlphaFoldDB" id="A0A2P5XFG6"/>
<reference evidence="4 5" key="1">
    <citation type="submission" date="2015-01" db="EMBL/GenBank/DDBJ databases">
        <title>Genome of allotetraploid Gossypium barbadense reveals genomic plasticity and fiber elongation in cotton evolution.</title>
        <authorList>
            <person name="Chen X."/>
            <person name="Liu X."/>
            <person name="Zhao B."/>
            <person name="Zheng H."/>
            <person name="Hu Y."/>
            <person name="Lu G."/>
            <person name="Yang C."/>
            <person name="Chen J."/>
            <person name="Shan C."/>
            <person name="Zhang L."/>
            <person name="Zhou Y."/>
            <person name="Wang L."/>
            <person name="Guo W."/>
            <person name="Bai Y."/>
            <person name="Ruan J."/>
            <person name="Shangguan X."/>
            <person name="Mao Y."/>
            <person name="Jiang J."/>
            <person name="Zhu Y."/>
            <person name="Lei J."/>
            <person name="Kang H."/>
            <person name="Chen S."/>
            <person name="He X."/>
            <person name="Wang R."/>
            <person name="Wang Y."/>
            <person name="Chen J."/>
            <person name="Wang L."/>
            <person name="Yu S."/>
            <person name="Wang B."/>
            <person name="Wei J."/>
            <person name="Song S."/>
            <person name="Lu X."/>
            <person name="Gao Z."/>
            <person name="Gu W."/>
            <person name="Deng X."/>
            <person name="Ma D."/>
            <person name="Wang S."/>
            <person name="Liang W."/>
            <person name="Fang L."/>
            <person name="Cai C."/>
            <person name="Zhu X."/>
            <person name="Zhou B."/>
            <person name="Zhang Y."/>
            <person name="Chen Z."/>
            <person name="Xu S."/>
            <person name="Zhu R."/>
            <person name="Wang S."/>
            <person name="Zhang T."/>
            <person name="Zhao G."/>
        </authorList>
    </citation>
    <scope>NUCLEOTIDE SEQUENCE [LARGE SCALE GENOMIC DNA]</scope>
    <source>
        <strain evidence="5">cv. Xinhai21</strain>
        <tissue evidence="4">Leaf</tissue>
    </source>
</reference>
<evidence type="ECO:0000313" key="4">
    <source>
        <dbReference type="EMBL" id="PPS02051.1"/>
    </source>
</evidence>
<organism evidence="4 5">
    <name type="scientific">Gossypium barbadense</name>
    <name type="common">Sea Island cotton</name>
    <name type="synonym">Hibiscus barbadensis</name>
    <dbReference type="NCBI Taxonomy" id="3634"/>
    <lineage>
        <taxon>Eukaryota</taxon>
        <taxon>Viridiplantae</taxon>
        <taxon>Streptophyta</taxon>
        <taxon>Embryophyta</taxon>
        <taxon>Tracheophyta</taxon>
        <taxon>Spermatophyta</taxon>
        <taxon>Magnoliopsida</taxon>
        <taxon>eudicotyledons</taxon>
        <taxon>Gunneridae</taxon>
        <taxon>Pentapetalae</taxon>
        <taxon>rosids</taxon>
        <taxon>malvids</taxon>
        <taxon>Malvales</taxon>
        <taxon>Malvaceae</taxon>
        <taxon>Malvoideae</taxon>
        <taxon>Gossypium</taxon>
    </lineage>
</organism>